<dbReference type="Pfam" id="PF02878">
    <property type="entry name" value="PGM_PMM_I"/>
    <property type="match status" value="1"/>
</dbReference>
<evidence type="ECO:0000256" key="1">
    <source>
        <dbReference type="ARBA" id="ARBA00000443"/>
    </source>
</evidence>
<reference evidence="14" key="3">
    <citation type="submission" date="2015-06" db="UniProtKB">
        <authorList>
            <consortium name="EnsemblMetazoa"/>
        </authorList>
    </citation>
    <scope>IDENTIFICATION</scope>
</reference>
<dbReference type="HOGENOM" id="CLU_009330_0_1_1"/>
<dbReference type="FunFam" id="3.30.310.50:FF:000002">
    <property type="entry name" value="Phosphoglucomutase 5"/>
    <property type="match status" value="1"/>
</dbReference>
<dbReference type="SUPFAM" id="SSF53738">
    <property type="entry name" value="Phosphoglucomutase, first 3 domains"/>
    <property type="match status" value="2"/>
</dbReference>
<dbReference type="GO" id="GO:0005975">
    <property type="term" value="P:carbohydrate metabolic process"/>
    <property type="evidence" value="ECO:0000318"/>
    <property type="project" value="GO_Central"/>
</dbReference>
<dbReference type="Gene3D" id="3.30.310.50">
    <property type="entry name" value="Alpha-D-phosphohexomutase, C-terminal domain"/>
    <property type="match status" value="1"/>
</dbReference>
<comment type="catalytic activity">
    <reaction evidence="1">
        <text>alpha-D-glucose 1-phosphate = alpha-D-glucose 6-phosphate</text>
        <dbReference type="Rhea" id="RHEA:23536"/>
        <dbReference type="ChEBI" id="CHEBI:58225"/>
        <dbReference type="ChEBI" id="CHEBI:58601"/>
        <dbReference type="EC" id="5.4.2.2"/>
    </reaction>
</comment>
<name>T1FP42_HELRO</name>
<dbReference type="EMBL" id="AMQM01003465">
    <property type="status" value="NOT_ANNOTATED_CDS"/>
    <property type="molecule type" value="Genomic_DNA"/>
</dbReference>
<dbReference type="AlphaFoldDB" id="T1FP42"/>
<dbReference type="CTD" id="20210589"/>
<dbReference type="PRINTS" id="PR00509">
    <property type="entry name" value="PGMPMM"/>
</dbReference>
<dbReference type="Proteomes" id="UP000015101">
    <property type="component" value="Unassembled WGS sequence"/>
</dbReference>
<dbReference type="InterPro" id="IPR016066">
    <property type="entry name" value="A-D-PHexomutase_CS"/>
</dbReference>
<dbReference type="FunFam" id="3.40.120.10:FF:000004">
    <property type="entry name" value="Phosphoglucomutase 5"/>
    <property type="match status" value="1"/>
</dbReference>
<dbReference type="GO" id="GO:0005829">
    <property type="term" value="C:cytosol"/>
    <property type="evidence" value="ECO:0000318"/>
    <property type="project" value="GO_Central"/>
</dbReference>
<dbReference type="InterPro" id="IPR005841">
    <property type="entry name" value="Alpha-D-phosphohexomutase_SF"/>
</dbReference>
<dbReference type="GO" id="GO:0000287">
    <property type="term" value="F:magnesium ion binding"/>
    <property type="evidence" value="ECO:0007669"/>
    <property type="project" value="InterPro"/>
</dbReference>
<gene>
    <name evidence="14" type="primary">20210589</name>
    <name evidence="13" type="ORF">HELRODRAFT_186861</name>
</gene>
<dbReference type="CDD" id="cd03085">
    <property type="entry name" value="PGM1"/>
    <property type="match status" value="1"/>
</dbReference>
<dbReference type="PANTHER" id="PTHR22573">
    <property type="entry name" value="PHOSPHOHEXOMUTASE FAMILY MEMBER"/>
    <property type="match status" value="1"/>
</dbReference>
<dbReference type="InterPro" id="IPR005846">
    <property type="entry name" value="A-D-PHexomutase_a/b/a-III"/>
</dbReference>
<keyword evidence="8" id="KW-0413">Isomerase</keyword>
<evidence type="ECO:0000259" key="12">
    <source>
        <dbReference type="Pfam" id="PF02880"/>
    </source>
</evidence>
<evidence type="ECO:0000256" key="7">
    <source>
        <dbReference type="ARBA" id="ARBA00022842"/>
    </source>
</evidence>
<dbReference type="STRING" id="6412.T1FP42"/>
<protein>
    <recommendedName>
        <fullName evidence="4">phosphoglucomutase (alpha-D-glucose-1,6-bisphosphate-dependent)</fullName>
        <ecNumber evidence="4">5.4.2.2</ecNumber>
    </recommendedName>
</protein>
<reference evidence="13 15" key="2">
    <citation type="journal article" date="2013" name="Nature">
        <title>Insights into bilaterian evolution from three spiralian genomes.</title>
        <authorList>
            <person name="Simakov O."/>
            <person name="Marletaz F."/>
            <person name="Cho S.J."/>
            <person name="Edsinger-Gonzales E."/>
            <person name="Havlak P."/>
            <person name="Hellsten U."/>
            <person name="Kuo D.H."/>
            <person name="Larsson T."/>
            <person name="Lv J."/>
            <person name="Arendt D."/>
            <person name="Savage R."/>
            <person name="Osoegawa K."/>
            <person name="de Jong P."/>
            <person name="Grimwood J."/>
            <person name="Chapman J.A."/>
            <person name="Shapiro H."/>
            <person name="Aerts A."/>
            <person name="Otillar R.P."/>
            <person name="Terry A.Y."/>
            <person name="Boore J.L."/>
            <person name="Grigoriev I.V."/>
            <person name="Lindberg D.R."/>
            <person name="Seaver E.C."/>
            <person name="Weisblat D.A."/>
            <person name="Putnam N.H."/>
            <person name="Rokhsar D.S."/>
        </authorList>
    </citation>
    <scope>NUCLEOTIDE SEQUENCE</scope>
</reference>
<dbReference type="eggNOG" id="KOG0625">
    <property type="taxonomic scope" value="Eukaryota"/>
</dbReference>
<dbReference type="SUPFAM" id="SSF55957">
    <property type="entry name" value="Phosphoglucomutase, C-terminal domain"/>
    <property type="match status" value="1"/>
</dbReference>
<dbReference type="InterPro" id="IPR045244">
    <property type="entry name" value="PGM"/>
</dbReference>
<keyword evidence="5" id="KW-0597">Phosphoprotein</keyword>
<comment type="similarity">
    <text evidence="3 9">Belongs to the phosphohexose mutase family.</text>
</comment>
<dbReference type="Pfam" id="PF24947">
    <property type="entry name" value="PGM1_C_vert_fung"/>
    <property type="match status" value="1"/>
</dbReference>
<evidence type="ECO:0000256" key="8">
    <source>
        <dbReference type="ARBA" id="ARBA00023235"/>
    </source>
</evidence>
<dbReference type="FunFam" id="3.40.120.10:FF:000005">
    <property type="entry name" value="Phosphoglucomutase 5"/>
    <property type="match status" value="1"/>
</dbReference>
<comment type="cofactor">
    <cofactor evidence="2">
        <name>Mg(2+)</name>
        <dbReference type="ChEBI" id="CHEBI:18420"/>
    </cofactor>
</comment>
<dbReference type="PROSITE" id="PS00710">
    <property type="entry name" value="PGM_PMM"/>
    <property type="match status" value="1"/>
</dbReference>
<dbReference type="InterPro" id="IPR036900">
    <property type="entry name" value="A-D-PHexomutase_C_sf"/>
</dbReference>
<feature type="domain" description="Alpha-D-phosphohexomutase alpha/beta/alpha" evidence="10">
    <location>
        <begin position="17"/>
        <end position="157"/>
    </location>
</feature>
<dbReference type="GeneID" id="20210589"/>
<dbReference type="Gene3D" id="3.40.120.10">
    <property type="entry name" value="Alpha-D-Glucose-1,6-Bisphosphate, subunit A, domain 3"/>
    <property type="match status" value="3"/>
</dbReference>
<dbReference type="Pfam" id="PF02879">
    <property type="entry name" value="PGM_PMM_II"/>
    <property type="match status" value="1"/>
</dbReference>
<dbReference type="EC" id="5.4.2.2" evidence="4"/>
<evidence type="ECO:0000313" key="14">
    <source>
        <dbReference type="EnsemblMetazoa" id="HelroP186861"/>
    </source>
</evidence>
<dbReference type="EnsemblMetazoa" id="HelroT186861">
    <property type="protein sequence ID" value="HelroP186861"/>
    <property type="gene ID" value="HelroG186861"/>
</dbReference>
<dbReference type="FunCoup" id="T1FP42">
    <property type="interactions" value="511"/>
</dbReference>
<evidence type="ECO:0000256" key="4">
    <source>
        <dbReference type="ARBA" id="ARBA00012728"/>
    </source>
</evidence>
<keyword evidence="7 9" id="KW-0460">Magnesium</keyword>
<evidence type="ECO:0000256" key="2">
    <source>
        <dbReference type="ARBA" id="ARBA00001946"/>
    </source>
</evidence>
<sequence>MPELKILEVSMKPFPGMKPGTSGLRKATKTFMEEHYTEAFVQCILRAGLGDRLQGSTLVVGGDGRYYNNEALQKIIQISAANKVAKLYIGRNGIMSTPAVSCYIRKKKASGGIILTASHNPGGLDHDFGIKFNTCNGGPALENLTDKMFELSKSITSYLICPEIKVDVSKLCCVKLAVESSHSFEVEVVGSVDAYLELMKEIFDFQAIKQLISSGFQVTADALHGVMGPYVVKVLCNELGVPEANASHCNPLPDFGGGHPDPNLTYAHNLVEVMQKGVFDFGVAFDGDGDRNMILGKNGFFVNPSDSLAVIAANVQCIPYFQKHPPQGFARSMPTSSALDRVAEKTGHKFFVTPTGWKFFGNLMDAHVMSLCGEESFGTGSDHIREKDGMWACLAWLSILAHKKTSVENVVLQHWKAFGRNFYTRYDYENCESAKGDQLMSELEKLITADNFKGKTFTASGKSYKVKIGENFSYTDPVDKSVSKNQGLIITFEDNSRIIFRLSGTGVSGATIRMYIDSYEADQNNILADPQVQLKPLVEIALELSRLKEITGRTKPDVIT</sequence>
<dbReference type="OMA" id="WIQDRAN"/>
<dbReference type="NCBIfam" id="NF005737">
    <property type="entry name" value="PRK07564.1-1"/>
    <property type="match status" value="1"/>
</dbReference>
<evidence type="ECO:0000256" key="9">
    <source>
        <dbReference type="RuleBase" id="RU004326"/>
    </source>
</evidence>
<accession>T1FP42</accession>
<dbReference type="OrthoDB" id="2291at2759"/>
<dbReference type="RefSeq" id="XP_009014110.1">
    <property type="nucleotide sequence ID" value="XM_009015862.1"/>
</dbReference>
<dbReference type="PANTHER" id="PTHR22573:SF2">
    <property type="entry name" value="PHOSPHOGLUCOMUTASE"/>
    <property type="match status" value="1"/>
</dbReference>
<evidence type="ECO:0000256" key="3">
    <source>
        <dbReference type="ARBA" id="ARBA00010231"/>
    </source>
</evidence>
<evidence type="ECO:0000256" key="5">
    <source>
        <dbReference type="ARBA" id="ARBA00022553"/>
    </source>
</evidence>
<proteinExistence type="inferred from homology"/>
<dbReference type="Pfam" id="PF02880">
    <property type="entry name" value="PGM_PMM_III"/>
    <property type="match status" value="1"/>
</dbReference>
<dbReference type="EMBL" id="KB096183">
    <property type="protein sequence ID" value="ESO07499.1"/>
    <property type="molecule type" value="Genomic_DNA"/>
</dbReference>
<dbReference type="InterPro" id="IPR005844">
    <property type="entry name" value="A-D-PHexomutase_a/b/a-I"/>
</dbReference>
<evidence type="ECO:0000313" key="15">
    <source>
        <dbReference type="Proteomes" id="UP000015101"/>
    </source>
</evidence>
<feature type="domain" description="Alpha-D-phosphohexomutase alpha/beta/alpha" evidence="12">
    <location>
        <begin position="305"/>
        <end position="417"/>
    </location>
</feature>
<dbReference type="InterPro" id="IPR016055">
    <property type="entry name" value="A-D-PHexomutase_a/b/a-I/II/III"/>
</dbReference>
<keyword evidence="15" id="KW-1185">Reference proteome</keyword>
<reference evidence="15" key="1">
    <citation type="submission" date="2012-12" db="EMBL/GenBank/DDBJ databases">
        <authorList>
            <person name="Hellsten U."/>
            <person name="Grimwood J."/>
            <person name="Chapman J.A."/>
            <person name="Shapiro H."/>
            <person name="Aerts A."/>
            <person name="Otillar R.P."/>
            <person name="Terry A.Y."/>
            <person name="Boore J.L."/>
            <person name="Simakov O."/>
            <person name="Marletaz F."/>
            <person name="Cho S.-J."/>
            <person name="Edsinger-Gonzales E."/>
            <person name="Havlak P."/>
            <person name="Kuo D.-H."/>
            <person name="Larsson T."/>
            <person name="Lv J."/>
            <person name="Arendt D."/>
            <person name="Savage R."/>
            <person name="Osoegawa K."/>
            <person name="de Jong P."/>
            <person name="Lindberg D.R."/>
            <person name="Seaver E.C."/>
            <person name="Weisblat D.A."/>
            <person name="Putnam N.H."/>
            <person name="Grigoriev I.V."/>
            <person name="Rokhsar D.S."/>
        </authorList>
    </citation>
    <scope>NUCLEOTIDE SEQUENCE</scope>
</reference>
<evidence type="ECO:0000259" key="10">
    <source>
        <dbReference type="Pfam" id="PF02878"/>
    </source>
</evidence>
<feature type="domain" description="Alpha-D-phosphohexomutase alpha/beta/alpha" evidence="11">
    <location>
        <begin position="193"/>
        <end position="299"/>
    </location>
</feature>
<organism evidence="14 15">
    <name type="scientific">Helobdella robusta</name>
    <name type="common">Californian leech</name>
    <dbReference type="NCBI Taxonomy" id="6412"/>
    <lineage>
        <taxon>Eukaryota</taxon>
        <taxon>Metazoa</taxon>
        <taxon>Spiralia</taxon>
        <taxon>Lophotrochozoa</taxon>
        <taxon>Annelida</taxon>
        <taxon>Clitellata</taxon>
        <taxon>Hirudinea</taxon>
        <taxon>Rhynchobdellida</taxon>
        <taxon>Glossiphoniidae</taxon>
        <taxon>Helobdella</taxon>
    </lineage>
</organism>
<dbReference type="GO" id="GO:0004614">
    <property type="term" value="F:phosphoglucomutase activity"/>
    <property type="evidence" value="ECO:0000318"/>
    <property type="project" value="GO_Central"/>
</dbReference>
<dbReference type="InterPro" id="IPR005845">
    <property type="entry name" value="A-D-PHexomutase_a/b/a-II"/>
</dbReference>
<dbReference type="KEGG" id="hro:HELRODRAFT_186861"/>
<evidence type="ECO:0000259" key="11">
    <source>
        <dbReference type="Pfam" id="PF02879"/>
    </source>
</evidence>
<keyword evidence="6 9" id="KW-0479">Metal-binding</keyword>
<evidence type="ECO:0000256" key="6">
    <source>
        <dbReference type="ARBA" id="ARBA00022723"/>
    </source>
</evidence>
<dbReference type="InParanoid" id="T1FP42"/>
<evidence type="ECO:0000313" key="13">
    <source>
        <dbReference type="EMBL" id="ESO07499.1"/>
    </source>
</evidence>